<accession>A0A9K3GD57</accession>
<dbReference type="AlphaFoldDB" id="A0A9K3GD57"/>
<dbReference type="Proteomes" id="UP000265618">
    <property type="component" value="Unassembled WGS sequence"/>
</dbReference>
<protein>
    <submittedName>
        <fullName evidence="1">Uncharacterized protein</fullName>
    </submittedName>
</protein>
<evidence type="ECO:0000313" key="2">
    <source>
        <dbReference type="Proteomes" id="UP000265618"/>
    </source>
</evidence>
<gene>
    <name evidence="1" type="ORF">KIPB_000037</name>
</gene>
<reference evidence="1 2" key="1">
    <citation type="journal article" date="2018" name="PLoS ONE">
        <title>The draft genome of Kipferlia bialata reveals reductive genome evolution in fornicate parasites.</title>
        <authorList>
            <person name="Tanifuji G."/>
            <person name="Takabayashi S."/>
            <person name="Kume K."/>
            <person name="Takagi M."/>
            <person name="Nakayama T."/>
            <person name="Kamikawa R."/>
            <person name="Inagaki Y."/>
            <person name="Hashimoto T."/>
        </authorList>
    </citation>
    <scope>NUCLEOTIDE SEQUENCE [LARGE SCALE GENOMIC DNA]</scope>
    <source>
        <strain evidence="1">NY0173</strain>
    </source>
</reference>
<dbReference type="EMBL" id="BDIP01000002">
    <property type="protein sequence ID" value="GIQ79394.1"/>
    <property type="molecule type" value="Genomic_DNA"/>
</dbReference>
<keyword evidence="2" id="KW-1185">Reference proteome</keyword>
<name>A0A9K3GD57_9EUKA</name>
<proteinExistence type="predicted"/>
<organism evidence="1 2">
    <name type="scientific">Kipferlia bialata</name>
    <dbReference type="NCBI Taxonomy" id="797122"/>
    <lineage>
        <taxon>Eukaryota</taxon>
        <taxon>Metamonada</taxon>
        <taxon>Carpediemonas-like organisms</taxon>
        <taxon>Kipferlia</taxon>
    </lineage>
</organism>
<evidence type="ECO:0000313" key="1">
    <source>
        <dbReference type="EMBL" id="GIQ79394.1"/>
    </source>
</evidence>
<comment type="caution">
    <text evidence="1">The sequence shown here is derived from an EMBL/GenBank/DDBJ whole genome shotgun (WGS) entry which is preliminary data.</text>
</comment>
<feature type="non-terminal residue" evidence="1">
    <location>
        <position position="166"/>
    </location>
</feature>
<sequence length="166" mass="17906">MKKSVLGLLTLLVLAAVITGVVLLCVALFGNDDPYYYTMSCPNGGDRPIPQSSVAAFVCPYYEDQLGCYDTEAYTSFVSGFFSEVKTLMYTLEELGRGDMASAFGHYIDSACADLSSEACTAGQEVAKQYGKHADNIFRKMHNSLESLGDYLIGATCLFGLPSPAK</sequence>